<keyword evidence="3" id="KW-1185">Reference proteome</keyword>
<dbReference type="Gene3D" id="1.10.533.10">
    <property type="entry name" value="Death Domain, Fas"/>
    <property type="match status" value="2"/>
</dbReference>
<proteinExistence type="predicted"/>
<evidence type="ECO:0000259" key="1">
    <source>
        <dbReference type="PROSITE" id="PS50209"/>
    </source>
</evidence>
<dbReference type="Pfam" id="PF00619">
    <property type="entry name" value="CARD"/>
    <property type="match status" value="1"/>
</dbReference>
<dbReference type="PROSITE" id="PS50209">
    <property type="entry name" value="CARD"/>
    <property type="match status" value="1"/>
</dbReference>
<evidence type="ECO:0000313" key="2">
    <source>
        <dbReference type="Ensembl" id="ENSPLAP00000020332.1"/>
    </source>
</evidence>
<dbReference type="AlphaFoldDB" id="A0A3B3V5Y1"/>
<dbReference type="SUPFAM" id="SSF47986">
    <property type="entry name" value="DEATH domain"/>
    <property type="match status" value="2"/>
</dbReference>
<dbReference type="Proteomes" id="UP000261500">
    <property type="component" value="Unplaced"/>
</dbReference>
<evidence type="ECO:0000313" key="3">
    <source>
        <dbReference type="Proteomes" id="UP000261500"/>
    </source>
</evidence>
<dbReference type="InterPro" id="IPR001315">
    <property type="entry name" value="CARD"/>
</dbReference>
<dbReference type="GO" id="GO:0042981">
    <property type="term" value="P:regulation of apoptotic process"/>
    <property type="evidence" value="ECO:0007669"/>
    <property type="project" value="InterPro"/>
</dbReference>
<feature type="domain" description="CARD" evidence="1">
    <location>
        <begin position="107"/>
        <end position="191"/>
    </location>
</feature>
<dbReference type="SMART" id="SM01289">
    <property type="entry name" value="PYRIN"/>
    <property type="match status" value="1"/>
</dbReference>
<dbReference type="Pfam" id="PF02758">
    <property type="entry name" value="PYRIN"/>
    <property type="match status" value="1"/>
</dbReference>
<reference evidence="2" key="1">
    <citation type="submission" date="2025-08" db="UniProtKB">
        <authorList>
            <consortium name="Ensembl"/>
        </authorList>
    </citation>
    <scope>IDENTIFICATION</scope>
</reference>
<dbReference type="InterPro" id="IPR011029">
    <property type="entry name" value="DEATH-like_dom_sf"/>
</dbReference>
<dbReference type="InterPro" id="IPR004020">
    <property type="entry name" value="DAPIN"/>
</dbReference>
<accession>A0A3B3V5Y1</accession>
<sequence>CNTPSPPVRGSSARTGVLCEEFSTFMWHLKKETWNGFDPIKKSKLEKVKREVVVDLMMQKYGPRGAVSVMAILFKKLNRNDLVNKLRRLNPQAADEASPNSSVDWVQMLTNVRAQLATTISPPILQQILDRMLENNILNDGEMDLGQKPQGDKVREVVDMVQKKGPKASWAFITALCELDRCLVENLNLLIK</sequence>
<name>A0A3B3V5Y1_9TELE</name>
<dbReference type="GeneTree" id="ENSGT00940000177274"/>
<reference evidence="2" key="2">
    <citation type="submission" date="2025-09" db="UniProtKB">
        <authorList>
            <consortium name="Ensembl"/>
        </authorList>
    </citation>
    <scope>IDENTIFICATION</scope>
</reference>
<dbReference type="STRING" id="48699.ENSPLAP00000020332"/>
<organism evidence="2 3">
    <name type="scientific">Poecilia latipinna</name>
    <name type="common">sailfin molly</name>
    <dbReference type="NCBI Taxonomy" id="48699"/>
    <lineage>
        <taxon>Eukaryota</taxon>
        <taxon>Metazoa</taxon>
        <taxon>Chordata</taxon>
        <taxon>Craniata</taxon>
        <taxon>Vertebrata</taxon>
        <taxon>Euteleostomi</taxon>
        <taxon>Actinopterygii</taxon>
        <taxon>Neopterygii</taxon>
        <taxon>Teleostei</taxon>
        <taxon>Neoteleostei</taxon>
        <taxon>Acanthomorphata</taxon>
        <taxon>Ovalentaria</taxon>
        <taxon>Atherinomorphae</taxon>
        <taxon>Cyprinodontiformes</taxon>
        <taxon>Poeciliidae</taxon>
        <taxon>Poeciliinae</taxon>
        <taxon>Poecilia</taxon>
    </lineage>
</organism>
<protein>
    <recommendedName>
        <fullName evidence="1">CARD domain-containing protein</fullName>
    </recommendedName>
</protein>
<dbReference type="Ensembl" id="ENSPLAT00000013802.1">
    <property type="protein sequence ID" value="ENSPLAP00000020332.1"/>
    <property type="gene ID" value="ENSPLAG00000003167.1"/>
</dbReference>